<gene>
    <name evidence="1" type="ORF">O181_125351</name>
</gene>
<organism evidence="1 2">
    <name type="scientific">Austropuccinia psidii MF-1</name>
    <dbReference type="NCBI Taxonomy" id="1389203"/>
    <lineage>
        <taxon>Eukaryota</taxon>
        <taxon>Fungi</taxon>
        <taxon>Dikarya</taxon>
        <taxon>Basidiomycota</taxon>
        <taxon>Pucciniomycotina</taxon>
        <taxon>Pucciniomycetes</taxon>
        <taxon>Pucciniales</taxon>
        <taxon>Sphaerophragmiaceae</taxon>
        <taxon>Austropuccinia</taxon>
    </lineage>
</organism>
<dbReference type="AlphaFoldDB" id="A0A9Q3Q4Y7"/>
<evidence type="ECO:0000313" key="2">
    <source>
        <dbReference type="Proteomes" id="UP000765509"/>
    </source>
</evidence>
<keyword evidence="2" id="KW-1185">Reference proteome</keyword>
<accession>A0A9Q3Q4Y7</accession>
<dbReference type="OrthoDB" id="538223at2759"/>
<proteinExistence type="predicted"/>
<protein>
    <submittedName>
        <fullName evidence="1">Uncharacterized protein</fullName>
    </submittedName>
</protein>
<dbReference type="EMBL" id="AVOT02121501">
    <property type="protein sequence ID" value="MBW0585636.1"/>
    <property type="molecule type" value="Genomic_DNA"/>
</dbReference>
<comment type="caution">
    <text evidence="1">The sequence shown here is derived from an EMBL/GenBank/DDBJ whole genome shotgun (WGS) entry which is preliminary data.</text>
</comment>
<reference evidence="1" key="1">
    <citation type="submission" date="2021-03" db="EMBL/GenBank/DDBJ databases">
        <title>Draft genome sequence of rust myrtle Austropuccinia psidii MF-1, a brazilian biotype.</title>
        <authorList>
            <person name="Quecine M.C."/>
            <person name="Pachon D.M.R."/>
            <person name="Bonatelli M.L."/>
            <person name="Correr F.H."/>
            <person name="Franceschini L.M."/>
            <person name="Leite T.F."/>
            <person name="Margarido G.R.A."/>
            <person name="Almeida C.A."/>
            <person name="Ferrarezi J.A."/>
            <person name="Labate C.A."/>
        </authorList>
    </citation>
    <scope>NUCLEOTIDE SEQUENCE</scope>
    <source>
        <strain evidence="1">MF-1</strain>
    </source>
</reference>
<dbReference type="Proteomes" id="UP000765509">
    <property type="component" value="Unassembled WGS sequence"/>
</dbReference>
<name>A0A9Q3Q4Y7_9BASI</name>
<evidence type="ECO:0000313" key="1">
    <source>
        <dbReference type="EMBL" id="MBW0585636.1"/>
    </source>
</evidence>
<sequence length="117" mass="13018">MLMLLHHPQDMPLWRCPIYTLTHPHASAPLPLSMLTLPLCPQNILPTMAPNLCYAAYNPYAHVVPSQHASDATLIPPYAFPPLTILTTLAPHLCAPLLMPLHPHRLPSSRFHIRSIG</sequence>